<protein>
    <submittedName>
        <fullName evidence="6">Septal ring factor EnvC, activator of murein hydrolases AmiA and AmiB</fullName>
    </submittedName>
</protein>
<feature type="coiled-coil region" evidence="2">
    <location>
        <begin position="81"/>
        <end position="108"/>
    </location>
</feature>
<keyword evidence="7" id="KW-1185">Reference proteome</keyword>
<feature type="region of interest" description="Disordered" evidence="3">
    <location>
        <begin position="252"/>
        <end position="333"/>
    </location>
</feature>
<dbReference type="PANTHER" id="PTHR21666:SF289">
    <property type="entry name" value="L-ALA--D-GLU ENDOPEPTIDASE"/>
    <property type="match status" value="1"/>
</dbReference>
<evidence type="ECO:0000256" key="2">
    <source>
        <dbReference type="SAM" id="Coils"/>
    </source>
</evidence>
<dbReference type="CDD" id="cd12797">
    <property type="entry name" value="M23_peptidase"/>
    <property type="match status" value="1"/>
</dbReference>
<evidence type="ECO:0000313" key="6">
    <source>
        <dbReference type="EMBL" id="SHF15410.1"/>
    </source>
</evidence>
<dbReference type="EMBL" id="FQTV01000005">
    <property type="protein sequence ID" value="SHF15410.1"/>
    <property type="molecule type" value="Genomic_DNA"/>
</dbReference>
<feature type="region of interest" description="Disordered" evidence="3">
    <location>
        <begin position="190"/>
        <end position="218"/>
    </location>
</feature>
<dbReference type="OrthoDB" id="9815884at2"/>
<evidence type="ECO:0000259" key="5">
    <source>
        <dbReference type="Pfam" id="PF01551"/>
    </source>
</evidence>
<organism evidence="6 7">
    <name type="scientific">Bacteroides luti</name>
    <dbReference type="NCBI Taxonomy" id="1297750"/>
    <lineage>
        <taxon>Bacteria</taxon>
        <taxon>Pseudomonadati</taxon>
        <taxon>Bacteroidota</taxon>
        <taxon>Bacteroidia</taxon>
        <taxon>Bacteroidales</taxon>
        <taxon>Bacteroidaceae</taxon>
        <taxon>Bacteroides</taxon>
    </lineage>
</organism>
<dbReference type="GO" id="GO:0004222">
    <property type="term" value="F:metalloendopeptidase activity"/>
    <property type="evidence" value="ECO:0007669"/>
    <property type="project" value="TreeGrafter"/>
</dbReference>
<feature type="compositionally biased region" description="Basic and acidic residues" evidence="3">
    <location>
        <begin position="190"/>
        <end position="201"/>
    </location>
</feature>
<dbReference type="PANTHER" id="PTHR21666">
    <property type="entry name" value="PEPTIDASE-RELATED"/>
    <property type="match status" value="1"/>
</dbReference>
<dbReference type="Proteomes" id="UP000184509">
    <property type="component" value="Unassembled WGS sequence"/>
</dbReference>
<feature type="signal peptide" evidence="4">
    <location>
        <begin position="1"/>
        <end position="19"/>
    </location>
</feature>
<dbReference type="STRING" id="1297750.SAMN05444405_105226"/>
<feature type="compositionally biased region" description="Basic and acidic residues" evidence="3">
    <location>
        <begin position="252"/>
        <end position="320"/>
    </location>
</feature>
<gene>
    <name evidence="6" type="ORF">SAMN05444405_105226</name>
</gene>
<dbReference type="InterPro" id="IPR050570">
    <property type="entry name" value="Cell_wall_metabolism_enzyme"/>
</dbReference>
<feature type="chain" id="PRO_5012431752" evidence="4">
    <location>
        <begin position="20"/>
        <end position="473"/>
    </location>
</feature>
<evidence type="ECO:0000256" key="1">
    <source>
        <dbReference type="ARBA" id="ARBA00022729"/>
    </source>
</evidence>
<reference evidence="6 7" key="1">
    <citation type="submission" date="2016-11" db="EMBL/GenBank/DDBJ databases">
        <authorList>
            <person name="Jaros S."/>
            <person name="Januszkiewicz K."/>
            <person name="Wedrychowicz H."/>
        </authorList>
    </citation>
    <scope>NUCLEOTIDE SEQUENCE [LARGE SCALE GENOMIC DNA]</scope>
    <source>
        <strain evidence="6 7">DSM 26991</strain>
    </source>
</reference>
<dbReference type="RefSeq" id="WP_073400497.1">
    <property type="nucleotide sequence ID" value="NZ_FQTV01000005.1"/>
</dbReference>
<evidence type="ECO:0000256" key="4">
    <source>
        <dbReference type="SAM" id="SignalP"/>
    </source>
</evidence>
<proteinExistence type="predicted"/>
<dbReference type="Gene3D" id="2.70.70.10">
    <property type="entry name" value="Glucose Permease (Domain IIA)"/>
    <property type="match status" value="1"/>
</dbReference>
<name>A0A1M4ZBJ3_9BACE</name>
<dbReference type="Gene3D" id="6.10.250.3150">
    <property type="match status" value="1"/>
</dbReference>
<dbReference type="Pfam" id="PF01551">
    <property type="entry name" value="Peptidase_M23"/>
    <property type="match status" value="1"/>
</dbReference>
<keyword evidence="6" id="KW-0378">Hydrolase</keyword>
<dbReference type="SUPFAM" id="SSF51261">
    <property type="entry name" value="Duplicated hybrid motif"/>
    <property type="match status" value="1"/>
</dbReference>
<evidence type="ECO:0000313" key="7">
    <source>
        <dbReference type="Proteomes" id="UP000184509"/>
    </source>
</evidence>
<sequence length="473" mass="54040">MKRLLFLLMSFLLITALPAQTNKKIKQLESKRSVLQKEISKKESLLKTTKKDVGSQLRSLNTLTGQIEDRKRYIKVIEGDVQSIDQEVTSLSQQLRNLELDLLDKKRKYASSVQYLYKNKTIEEKLMFIFSAKSLSETYRRLRYVREYATYQRIQGQEILKRQAQIGTKKNEVEQVKVAKVNLLSQGEQEKKRLEEQEQQKKVMVSDLQKKQKGLQSEIAKHRREANQLNAQIDRLINIEIEKARKRAEERARKEAAAAEARRKAEAAAEARRKAEAAEEARRRAASESKSERTEKSSRVAKAEKPEKVEKVETREREKVAPAPVFSMDSSDRQLSDNFERNRGSLPSPITGPHLIVSHYGQYAVEGLRNVKLDNKGIDIQGQPGALARSIFNGEVAVVFQVNGLMNVIIRHGSYISVYCNLSSASVSKGQKVSTRQTIGRVYSDPSDGDRTILHFQLRKETSKLNPEAWISR</sequence>
<evidence type="ECO:0000256" key="3">
    <source>
        <dbReference type="SAM" id="MobiDB-lite"/>
    </source>
</evidence>
<keyword evidence="1 4" id="KW-0732">Signal</keyword>
<keyword evidence="2" id="KW-0175">Coiled coil</keyword>
<accession>A0A1M4ZBJ3</accession>
<dbReference type="InterPro" id="IPR016047">
    <property type="entry name" value="M23ase_b-sheet_dom"/>
</dbReference>
<dbReference type="InterPro" id="IPR011055">
    <property type="entry name" value="Dup_hybrid_motif"/>
</dbReference>
<dbReference type="AlphaFoldDB" id="A0A1M4ZBJ3"/>
<feature type="domain" description="M23ase beta-sheet core" evidence="5">
    <location>
        <begin position="375"/>
        <end position="467"/>
    </location>
</feature>